<protein>
    <submittedName>
        <fullName evidence="1">Uncharacterized protein</fullName>
    </submittedName>
</protein>
<organism evidence="1">
    <name type="scientific">viral metagenome</name>
    <dbReference type="NCBI Taxonomy" id="1070528"/>
    <lineage>
        <taxon>unclassified sequences</taxon>
        <taxon>metagenomes</taxon>
        <taxon>organismal metagenomes</taxon>
    </lineage>
</organism>
<reference evidence="1" key="1">
    <citation type="submission" date="2020-03" db="EMBL/GenBank/DDBJ databases">
        <title>The deep terrestrial virosphere.</title>
        <authorList>
            <person name="Holmfeldt K."/>
            <person name="Nilsson E."/>
            <person name="Simone D."/>
            <person name="Lopez-Fernandez M."/>
            <person name="Wu X."/>
            <person name="de Brujin I."/>
            <person name="Lundin D."/>
            <person name="Andersson A."/>
            <person name="Bertilsson S."/>
            <person name="Dopson M."/>
        </authorList>
    </citation>
    <scope>NUCLEOTIDE SEQUENCE</scope>
    <source>
        <strain evidence="1">MM415B06282</strain>
    </source>
</reference>
<proteinExistence type="predicted"/>
<sequence length="60" mass="6964">MPVFVKQLNLSGKVEHDINKFPKDLQIREYPTDFFEKMGTVKCPKCGSDQIHVAIRKTKE</sequence>
<name>A0A6M3LXL9_9ZZZZ</name>
<evidence type="ECO:0000313" key="1">
    <source>
        <dbReference type="EMBL" id="QJA97405.1"/>
    </source>
</evidence>
<accession>A0A6M3LXL9</accession>
<dbReference type="AlphaFoldDB" id="A0A6M3LXL9"/>
<gene>
    <name evidence="1" type="ORF">MM415B06282_0003</name>
</gene>
<dbReference type="EMBL" id="MT143491">
    <property type="protein sequence ID" value="QJA97405.1"/>
    <property type="molecule type" value="Genomic_DNA"/>
</dbReference>